<proteinExistence type="inferred from homology"/>
<dbReference type="InterPro" id="IPR006015">
    <property type="entry name" value="Universal_stress_UspA"/>
</dbReference>
<organism evidence="3 4">
    <name type="scientific">Dongia mobilis</name>
    <dbReference type="NCBI Taxonomy" id="578943"/>
    <lineage>
        <taxon>Bacteria</taxon>
        <taxon>Pseudomonadati</taxon>
        <taxon>Pseudomonadota</taxon>
        <taxon>Alphaproteobacteria</taxon>
        <taxon>Rhodospirillales</taxon>
        <taxon>Dongiaceae</taxon>
        <taxon>Dongia</taxon>
    </lineage>
</organism>
<dbReference type="PANTHER" id="PTHR46268">
    <property type="entry name" value="STRESS RESPONSE PROTEIN NHAX"/>
    <property type="match status" value="1"/>
</dbReference>
<dbReference type="InterPro" id="IPR006016">
    <property type="entry name" value="UspA"/>
</dbReference>
<dbReference type="EMBL" id="SNYW01000006">
    <property type="protein sequence ID" value="TDQ84408.1"/>
    <property type="molecule type" value="Genomic_DNA"/>
</dbReference>
<dbReference type="Gene3D" id="3.40.50.12370">
    <property type="match status" value="1"/>
</dbReference>
<comment type="caution">
    <text evidence="3">The sequence shown here is derived from an EMBL/GenBank/DDBJ whole genome shotgun (WGS) entry which is preliminary data.</text>
</comment>
<gene>
    <name evidence="3" type="ORF">A8950_0961</name>
</gene>
<dbReference type="Pfam" id="PF00582">
    <property type="entry name" value="Usp"/>
    <property type="match status" value="1"/>
</dbReference>
<evidence type="ECO:0000259" key="2">
    <source>
        <dbReference type="Pfam" id="PF00582"/>
    </source>
</evidence>
<evidence type="ECO:0000256" key="1">
    <source>
        <dbReference type="ARBA" id="ARBA00008791"/>
    </source>
</evidence>
<dbReference type="CDD" id="cd00293">
    <property type="entry name" value="USP-like"/>
    <property type="match status" value="1"/>
</dbReference>
<reference evidence="3 4" key="1">
    <citation type="submission" date="2019-03" db="EMBL/GenBank/DDBJ databases">
        <title>Genomic Encyclopedia of Type Strains, Phase III (KMG-III): the genomes of soil and plant-associated and newly described type strains.</title>
        <authorList>
            <person name="Whitman W."/>
        </authorList>
    </citation>
    <scope>NUCLEOTIDE SEQUENCE [LARGE SCALE GENOMIC DNA]</scope>
    <source>
        <strain evidence="3 4">CGMCC 1.7660</strain>
    </source>
</reference>
<feature type="domain" description="UspA" evidence="2">
    <location>
        <begin position="159"/>
        <end position="277"/>
    </location>
</feature>
<accession>A0A4R6X1R8</accession>
<dbReference type="RefSeq" id="WP_133612434.1">
    <property type="nucleotide sequence ID" value="NZ_SNYW01000006.1"/>
</dbReference>
<dbReference type="PRINTS" id="PR01438">
    <property type="entry name" value="UNVRSLSTRESS"/>
</dbReference>
<dbReference type="PANTHER" id="PTHR46268:SF15">
    <property type="entry name" value="UNIVERSAL STRESS PROTEIN HP_0031"/>
    <property type="match status" value="1"/>
</dbReference>
<dbReference type="OrthoDB" id="9804721at2"/>
<name>A0A4R6X1R8_9PROT</name>
<dbReference type="SUPFAM" id="SSF52402">
    <property type="entry name" value="Adenine nucleotide alpha hydrolases-like"/>
    <property type="match status" value="2"/>
</dbReference>
<dbReference type="Proteomes" id="UP000295783">
    <property type="component" value="Unassembled WGS sequence"/>
</dbReference>
<evidence type="ECO:0000313" key="3">
    <source>
        <dbReference type="EMBL" id="TDQ84408.1"/>
    </source>
</evidence>
<protein>
    <submittedName>
        <fullName evidence="3">Nucleotide-binding universal stress UspA family protein</fullName>
    </submittedName>
</protein>
<keyword evidence="4" id="KW-1185">Reference proteome</keyword>
<dbReference type="AlphaFoldDB" id="A0A4R6X1R8"/>
<sequence length="279" mass="29913">MAIKDVLLQLNSYPTATPDAVIEQAVDFAATCGAHLTALAFKIEIPSAGNPLASSLLNLSGMVAAERQKSVANTEKLIAAFEAAATKRGLPHEHIVETCTTSEVAGIVTEHARLHDITLIPIGAELGLQQYIAENVVFGSGRPTIILPESHGALSADVIGVAWDFSRPAARAIADAMPILQRAKSIRVMTVTQEKTIETKRSGVELSQHFARHGIEIILDEEQAGGRSIGQVFDEYVARHRIDLLVMGAYGHSRLRNFILGGATKSVISHPKLPVLLSH</sequence>
<comment type="similarity">
    <text evidence="1">Belongs to the universal stress protein A family.</text>
</comment>
<evidence type="ECO:0000313" key="4">
    <source>
        <dbReference type="Proteomes" id="UP000295783"/>
    </source>
</evidence>